<accession>A0ABQ4PBU0</accession>
<comment type="subcellular location">
    <subcellularLocation>
        <location evidence="6">Cytoplasm</location>
    </subcellularLocation>
</comment>
<dbReference type="HAMAP" id="MF_01894">
    <property type="entry name" value="Smc_prok"/>
    <property type="match status" value="1"/>
</dbReference>
<feature type="coiled-coil region" evidence="6">
    <location>
        <begin position="208"/>
        <end position="323"/>
    </location>
</feature>
<feature type="coiled-coil region" evidence="6">
    <location>
        <begin position="415"/>
        <end position="531"/>
    </location>
</feature>
<evidence type="ECO:0000313" key="8">
    <source>
        <dbReference type="EMBL" id="GIU44904.1"/>
    </source>
</evidence>
<evidence type="ECO:0000256" key="6">
    <source>
        <dbReference type="HAMAP-Rule" id="MF_01894"/>
    </source>
</evidence>
<feature type="coiled-coil region" evidence="6">
    <location>
        <begin position="822"/>
        <end position="896"/>
    </location>
</feature>
<evidence type="ECO:0000256" key="4">
    <source>
        <dbReference type="ARBA" id="ARBA00023054"/>
    </source>
</evidence>
<dbReference type="CDD" id="cd03278">
    <property type="entry name" value="ABC_SMC_barmotin"/>
    <property type="match status" value="2"/>
</dbReference>
<dbReference type="PANTHER" id="PTHR43977">
    <property type="entry name" value="STRUCTURAL MAINTENANCE OF CHROMOSOMES PROTEIN 3"/>
    <property type="match status" value="1"/>
</dbReference>
<evidence type="ECO:0000256" key="3">
    <source>
        <dbReference type="ARBA" id="ARBA00022840"/>
    </source>
</evidence>
<dbReference type="InterPro" id="IPR003395">
    <property type="entry name" value="RecF/RecN/SMC_N"/>
</dbReference>
<keyword evidence="2 6" id="KW-0547">Nucleotide-binding</keyword>
<dbReference type="Proteomes" id="UP000773469">
    <property type="component" value="Unassembled WGS sequence"/>
</dbReference>
<name>A0ABQ4PBU0_SHECO</name>
<comment type="domain">
    <text evidence="6">Contains large globular domains required for ATP hydrolysis at each terminus and a third globular domain forming a flexible hinge near the middle of the molecule. These domains are separated by coiled-coil structures.</text>
</comment>
<protein>
    <recommendedName>
        <fullName evidence="6">Chromosome partition protein Smc</fullName>
    </recommendedName>
</protein>
<dbReference type="InterPro" id="IPR024704">
    <property type="entry name" value="SMC"/>
</dbReference>
<comment type="caution">
    <text evidence="8">The sequence shown here is derived from an EMBL/GenBank/DDBJ whole genome shotgun (WGS) entry which is preliminary data.</text>
</comment>
<evidence type="ECO:0000256" key="5">
    <source>
        <dbReference type="ARBA" id="ARBA00023125"/>
    </source>
</evidence>
<comment type="similarity">
    <text evidence="6">Belongs to the SMC family.</text>
</comment>
<feature type="binding site" evidence="6">
    <location>
        <begin position="70"/>
        <end position="77"/>
    </location>
    <ligand>
        <name>ATP</name>
        <dbReference type="ChEBI" id="CHEBI:30616"/>
    </ligand>
</feature>
<dbReference type="PIRSF" id="PIRSF005719">
    <property type="entry name" value="SMC"/>
    <property type="match status" value="1"/>
</dbReference>
<keyword evidence="4 6" id="KW-0175">Coiled coil</keyword>
<dbReference type="InterPro" id="IPR011890">
    <property type="entry name" value="SMC_prok"/>
</dbReference>
<comment type="function">
    <text evidence="6">Required for chromosome condensation and partitioning.</text>
</comment>
<keyword evidence="3 6" id="KW-0067">ATP-binding</keyword>
<sequence length="1173" mass="131260">MAVSAIKTLQNAACFVKVTTNNNREDSIPPYQDDLTSTMRLKQIKLAGFKSFVDVTKIPFNQPLTAIIGPNGCGKSNVIDAVRWVLGESSAKHLRGDSMADVIFNGSSARRPVSVASVELSFDNQDGRLAGQYASYQEIAVKRQVSRDGDSSYFLNGQKCRRKDITDLFMGTGLGPRSYAIIEQGTISRLIESKPQELRVFIEEAAGISRYKERRRETENRIRHTRENLERLGDIRQELGRQIDKLAQQAESAKQYRALKGTERSQEAQLLVSRLLELQAQTEKLTQEVNQSELNKSEFDAASQALQLEVTRLKVALDELDQQEHGQVEAFYLSGTHIAKLEQSLKHRQQQDAHLNERVTQLDDKLTLKQGHLHGLTLSHDTLSQQHLAAVSAHQETEQALVLIEEQIGEAEYGFEAVNEQHQQLQQQVSQHTLAFQVSQSERSHLQSALAQKQQRREALGEQLAKLAQDNSEQTLVLQQAQVQTLSEEEVKLSANHQVETQQLNELEQQSKRLTEQADALSQSLAEERGRLNVVERLLPEQDQTDGQALWQLLDVTPGWEKAIEVIFDNLLTQKVDNKQNTTGFALTAPEQWQGLSAPVNLAPWLTDLRWAADITAAKELLVTLAPYERIVTADGYLLGQGFLLQKSDDTSPLLQLKIEKEALQASITQSLDLLEMVKSDAEESHRQRLAMRAQGQQTLSQLQGVQLNLARLKAEVSATQARIAHQQEQVQSLNAQRDELAGTQETEQQQLDALNQRLAEDKQQQELLVQQSAAVKAQLAEHSEQIKRLKLQGAGLVTQLRQQQALVQAANTELALNQQQRAQDTAQIAELEESLSQLRQQLEGSEHAAQDASVRQMQQELAEALTQQQQKQMALDALRVEQARLQSELDELGKKQKQQLGKIEHLTQTISTLKLRREGYKGQIDSQQQLLKGHEIEVEAVASQLDNTLSPVQRQKALDRTRALIEHLGAINLAAIEEYEQQSERKQYLDNQDADLNKALTSLEEAIRKIDKETKTRFKETFDKVNQDLGVLFPKVFGGGSAQLALTDDDLLETGVTIMARPPGKKNSTIHLLSGGEKALTALSLVFAIFRLNPAPFCMLDEVDAPLDDANVDRFCRLVKEMSQSVQFVYISHNKITMELADQLIGVTMHEPGVSRIVAVDIDEAVALADAV</sequence>
<evidence type="ECO:0000313" key="9">
    <source>
        <dbReference type="Proteomes" id="UP000773469"/>
    </source>
</evidence>
<keyword evidence="5 6" id="KW-0238">DNA-binding</keyword>
<dbReference type="EMBL" id="BPEU01000029">
    <property type="protein sequence ID" value="GIU44904.1"/>
    <property type="molecule type" value="Genomic_DNA"/>
</dbReference>
<feature type="coiled-coil region" evidence="6">
    <location>
        <begin position="990"/>
        <end position="1017"/>
    </location>
</feature>
<evidence type="ECO:0000256" key="2">
    <source>
        <dbReference type="ARBA" id="ARBA00022741"/>
    </source>
</evidence>
<feature type="domain" description="RecF/RecN/SMC N-terminal" evidence="7">
    <location>
        <begin position="41"/>
        <end position="1156"/>
    </location>
</feature>
<gene>
    <name evidence="6 8" type="primary">smc</name>
    <name evidence="8" type="ORF">TUM3794_33970</name>
</gene>
<dbReference type="SUPFAM" id="SSF52540">
    <property type="entry name" value="P-loop containing nucleoside triphosphate hydrolases"/>
    <property type="match status" value="1"/>
</dbReference>
<dbReference type="Gene3D" id="3.40.50.300">
    <property type="entry name" value="P-loop containing nucleotide triphosphate hydrolases"/>
    <property type="match status" value="2"/>
</dbReference>
<keyword evidence="9" id="KW-1185">Reference proteome</keyword>
<organism evidence="8 9">
    <name type="scientific">Shewanella colwelliana</name>
    <name type="common">Alteromonas colwelliana</name>
    <dbReference type="NCBI Taxonomy" id="23"/>
    <lineage>
        <taxon>Bacteria</taxon>
        <taxon>Pseudomonadati</taxon>
        <taxon>Pseudomonadota</taxon>
        <taxon>Gammaproteobacteria</taxon>
        <taxon>Alteromonadales</taxon>
        <taxon>Shewanellaceae</taxon>
        <taxon>Shewanella</taxon>
    </lineage>
</organism>
<dbReference type="InterPro" id="IPR027417">
    <property type="entry name" value="P-loop_NTPase"/>
</dbReference>
<evidence type="ECO:0000259" key="7">
    <source>
        <dbReference type="Pfam" id="PF02463"/>
    </source>
</evidence>
<reference evidence="8 9" key="1">
    <citation type="submission" date="2021-05" db="EMBL/GenBank/DDBJ databases">
        <title>Molecular characterization for Shewanella algae harboring chromosomal blaOXA-55-like strains isolated from clinical and environment sample.</title>
        <authorList>
            <person name="Ohama Y."/>
            <person name="Aoki K."/>
            <person name="Harada S."/>
            <person name="Moriya K."/>
            <person name="Ishii Y."/>
            <person name="Tateda K."/>
        </authorList>
    </citation>
    <scope>NUCLEOTIDE SEQUENCE [LARGE SCALE GENOMIC DNA]</scope>
    <source>
        <strain evidence="8 9">MBTL60-118</strain>
    </source>
</reference>
<feature type="coiled-coil region" evidence="6">
    <location>
        <begin position="703"/>
        <end position="793"/>
    </location>
</feature>
<evidence type="ECO:0000256" key="1">
    <source>
        <dbReference type="ARBA" id="ARBA00022490"/>
    </source>
</evidence>
<keyword evidence="1 6" id="KW-0963">Cytoplasm</keyword>
<comment type="subunit">
    <text evidence="6">Homodimer.</text>
</comment>
<proteinExistence type="inferred from homology"/>
<dbReference type="Pfam" id="PF02463">
    <property type="entry name" value="SMC_N"/>
    <property type="match status" value="1"/>
</dbReference>